<dbReference type="GO" id="GO:0019213">
    <property type="term" value="F:deacetylase activity"/>
    <property type="evidence" value="ECO:0007669"/>
    <property type="project" value="TreeGrafter"/>
</dbReference>
<dbReference type="InterPro" id="IPR006879">
    <property type="entry name" value="YdjC-like"/>
</dbReference>
<dbReference type="Gene3D" id="3.20.20.370">
    <property type="entry name" value="Glycoside hydrolase/deacetylase"/>
    <property type="match status" value="1"/>
</dbReference>
<evidence type="ECO:0000313" key="6">
    <source>
        <dbReference type="EMBL" id="QXE26329.1"/>
    </source>
</evidence>
<accession>A0A975TCT3</accession>
<keyword evidence="3" id="KW-0378">Hydrolase</keyword>
<dbReference type="KEGG" id="rsin:B6N60_05060"/>
<dbReference type="InterPro" id="IPR011330">
    <property type="entry name" value="Glyco_hydro/deAcase_b/a-brl"/>
</dbReference>
<keyword evidence="7" id="KW-1185">Reference proteome</keyword>
<dbReference type="AlphaFoldDB" id="A0A975TCT3"/>
<evidence type="ECO:0000256" key="5">
    <source>
        <dbReference type="ARBA" id="ARBA00023277"/>
    </source>
</evidence>
<dbReference type="NCBIfam" id="TIGR03473">
    <property type="entry name" value="HpnK"/>
    <property type="match status" value="1"/>
</dbReference>
<evidence type="ECO:0000256" key="2">
    <source>
        <dbReference type="ARBA" id="ARBA00022723"/>
    </source>
</evidence>
<dbReference type="InterPro" id="IPR017836">
    <property type="entry name" value="Hopanoid_biosynth-assoc_HpnK"/>
</dbReference>
<dbReference type="RefSeq" id="WP_190602101.1">
    <property type="nucleotide sequence ID" value="NZ_CP021056.1"/>
</dbReference>
<dbReference type="SUPFAM" id="SSF88713">
    <property type="entry name" value="Glycoside hydrolase/deacetylase"/>
    <property type="match status" value="1"/>
</dbReference>
<gene>
    <name evidence="6" type="ORF">B6N60_05060</name>
</gene>
<evidence type="ECO:0000256" key="4">
    <source>
        <dbReference type="ARBA" id="ARBA00022842"/>
    </source>
</evidence>
<keyword evidence="4" id="KW-0460">Magnesium</keyword>
<dbReference type="EMBL" id="CP021056">
    <property type="protein sequence ID" value="QXE26329.1"/>
    <property type="molecule type" value="Genomic_DNA"/>
</dbReference>
<dbReference type="Pfam" id="PF04794">
    <property type="entry name" value="YdjC"/>
    <property type="match status" value="1"/>
</dbReference>
<dbReference type="CDD" id="cd10804">
    <property type="entry name" value="YdjC_HpnK_like"/>
    <property type="match status" value="1"/>
</dbReference>
<proteinExistence type="predicted"/>
<dbReference type="GO" id="GO:0046872">
    <property type="term" value="F:metal ion binding"/>
    <property type="evidence" value="ECO:0007669"/>
    <property type="project" value="UniProtKB-KW"/>
</dbReference>
<organism evidence="6 7">
    <name type="scientific">Richelia sinica FACHB-800</name>
    <dbReference type="NCBI Taxonomy" id="1357546"/>
    <lineage>
        <taxon>Bacteria</taxon>
        <taxon>Bacillati</taxon>
        <taxon>Cyanobacteriota</taxon>
        <taxon>Cyanophyceae</taxon>
        <taxon>Nostocales</taxon>
        <taxon>Nostocaceae</taxon>
        <taxon>Richelia</taxon>
    </lineage>
</organism>
<evidence type="ECO:0000256" key="1">
    <source>
        <dbReference type="ARBA" id="ARBA00001946"/>
    </source>
</evidence>
<keyword evidence="5" id="KW-0119">Carbohydrate metabolism</keyword>
<sequence>MPRFAIINADDFGFSHGVNAAIIKAHEEGILTSTSLMVSGDAATEAIALAKNYPSLAVGLHLVLVCGKSVLPPEKIPHLVDSQGNFPDDPTLAGLRYQFNALVREELRQEIRAQLEKFRETNLPLSHVDGHLHLHVHPVVLQILTELAPEFGIKFIRLPKEELRINLQIDRSNLFNKILWSIVFGQLHRYGTSLLTAHHIQFADCVYGLLQTGSVNEQYLLELIPQISADLIEIYAHPAIFHPGEPLNGPEGVGEVELAALLSEKVRDTLATHQFQLVNWNCL</sequence>
<comment type="cofactor">
    <cofactor evidence="1">
        <name>Mg(2+)</name>
        <dbReference type="ChEBI" id="CHEBI:18420"/>
    </cofactor>
</comment>
<dbReference type="Proteomes" id="UP000683511">
    <property type="component" value="Chromosome"/>
</dbReference>
<dbReference type="PANTHER" id="PTHR31609">
    <property type="entry name" value="YDJC DEACETYLASE FAMILY MEMBER"/>
    <property type="match status" value="1"/>
</dbReference>
<reference evidence="6" key="1">
    <citation type="submission" date="2017-04" db="EMBL/GenBank/DDBJ databases">
        <title>Genome deletions in a multicellular cyanobacterial endosymbiont for morphological adaptation in marine diatoms.</title>
        <authorList>
            <person name="Wang Y."/>
            <person name="Gao H."/>
            <person name="Li R."/>
            <person name="Xu X."/>
        </authorList>
    </citation>
    <scope>NUCLEOTIDE SEQUENCE</scope>
    <source>
        <strain evidence="6">FACHB 800</strain>
    </source>
</reference>
<dbReference type="GO" id="GO:0016787">
    <property type="term" value="F:hydrolase activity"/>
    <property type="evidence" value="ECO:0007669"/>
    <property type="project" value="UniProtKB-KW"/>
</dbReference>
<dbReference type="PANTHER" id="PTHR31609:SF1">
    <property type="entry name" value="CARBOHYDRATE DEACETYLASE"/>
    <property type="match status" value="1"/>
</dbReference>
<protein>
    <submittedName>
        <fullName evidence="6">YdjC-like protein</fullName>
    </submittedName>
</protein>
<evidence type="ECO:0000256" key="3">
    <source>
        <dbReference type="ARBA" id="ARBA00022801"/>
    </source>
</evidence>
<evidence type="ECO:0000313" key="7">
    <source>
        <dbReference type="Proteomes" id="UP000683511"/>
    </source>
</evidence>
<dbReference type="GO" id="GO:0005975">
    <property type="term" value="P:carbohydrate metabolic process"/>
    <property type="evidence" value="ECO:0007669"/>
    <property type="project" value="InterPro"/>
</dbReference>
<keyword evidence="2" id="KW-0479">Metal-binding</keyword>
<name>A0A975TCT3_9NOST</name>